<proteinExistence type="predicted"/>
<evidence type="ECO:0000259" key="1">
    <source>
        <dbReference type="Pfam" id="PF13186"/>
    </source>
</evidence>
<dbReference type="Pfam" id="PF13186">
    <property type="entry name" value="SPASM"/>
    <property type="match status" value="1"/>
</dbReference>
<protein>
    <recommendedName>
        <fullName evidence="1">4Fe4S-binding SPASM domain-containing protein</fullName>
    </recommendedName>
</protein>
<gene>
    <name evidence="2" type="ORF">METZ01_LOCUS390869</name>
</gene>
<dbReference type="InterPro" id="IPR013785">
    <property type="entry name" value="Aldolase_TIM"/>
</dbReference>
<feature type="domain" description="4Fe4S-binding SPASM" evidence="1">
    <location>
        <begin position="116"/>
        <end position="181"/>
    </location>
</feature>
<dbReference type="InterPro" id="IPR058240">
    <property type="entry name" value="rSAM_sf"/>
</dbReference>
<dbReference type="AlphaFoldDB" id="A0A382UW87"/>
<dbReference type="Gene3D" id="3.20.20.70">
    <property type="entry name" value="Aldolase class I"/>
    <property type="match status" value="1"/>
</dbReference>
<reference evidence="2" key="1">
    <citation type="submission" date="2018-05" db="EMBL/GenBank/DDBJ databases">
        <authorList>
            <person name="Lanie J.A."/>
            <person name="Ng W.-L."/>
            <person name="Kazmierczak K.M."/>
            <person name="Andrzejewski T.M."/>
            <person name="Davidsen T.M."/>
            <person name="Wayne K.J."/>
            <person name="Tettelin H."/>
            <person name="Glass J.I."/>
            <person name="Rusch D."/>
            <person name="Podicherti R."/>
            <person name="Tsui H.-C.T."/>
            <person name="Winkler M.E."/>
        </authorList>
    </citation>
    <scope>NUCLEOTIDE SEQUENCE</scope>
</reference>
<dbReference type="EMBL" id="UINC01146972">
    <property type="protein sequence ID" value="SVD38015.1"/>
    <property type="molecule type" value="Genomic_DNA"/>
</dbReference>
<dbReference type="InterPro" id="IPR023885">
    <property type="entry name" value="4Fe4S-binding_SPASM_dom"/>
</dbReference>
<accession>A0A382UW87</accession>
<dbReference type="SUPFAM" id="SSF102114">
    <property type="entry name" value="Radical SAM enzymes"/>
    <property type="match status" value="1"/>
</dbReference>
<feature type="non-terminal residue" evidence="2">
    <location>
        <position position="1"/>
    </location>
</feature>
<dbReference type="CDD" id="cd21109">
    <property type="entry name" value="SPASM"/>
    <property type="match status" value="1"/>
</dbReference>
<name>A0A382UW87_9ZZZZ</name>
<organism evidence="2">
    <name type="scientific">marine metagenome</name>
    <dbReference type="NCBI Taxonomy" id="408172"/>
    <lineage>
        <taxon>unclassified sequences</taxon>
        <taxon>metagenomes</taxon>
        <taxon>ecological metagenomes</taxon>
    </lineage>
</organism>
<sequence length="213" mass="24524">VWDNLVYAVAHRANEHLETALGIQSLILPDNLNSLDDLATRARDTGLDYLVLKPYVHNVYMLQEGYSHLDYTEAVYLETVVGLKERYDNTDFHVVARTNALQKLVHQEDSYSTCLSTPALWFYVSGTGDVYACGAHVGNPNFFLGNINDDSIESIWKSDKRRHCLKFVREELDLNVCRNNCRMDEQNRYLDQLVEAPVLRKIVETEVLHKNFI</sequence>
<evidence type="ECO:0000313" key="2">
    <source>
        <dbReference type="EMBL" id="SVD38015.1"/>
    </source>
</evidence>